<comment type="caution">
    <text evidence="1">The sequence shown here is derived from an EMBL/GenBank/DDBJ whole genome shotgun (WGS) entry which is preliminary data.</text>
</comment>
<organism evidence="1 2">
    <name type="scientific">Phytopseudomonas dryadis</name>
    <dbReference type="NCBI Taxonomy" id="2487520"/>
    <lineage>
        <taxon>Bacteria</taxon>
        <taxon>Pseudomonadati</taxon>
        <taxon>Pseudomonadota</taxon>
        <taxon>Gammaproteobacteria</taxon>
        <taxon>Pseudomonadales</taxon>
        <taxon>Pseudomonadaceae</taxon>
        <taxon>Phytopseudomonas</taxon>
    </lineage>
</organism>
<keyword evidence="2" id="KW-1185">Reference proteome</keyword>
<gene>
    <name evidence="1" type="ORF">DNK34_13455</name>
</gene>
<evidence type="ECO:0000313" key="2">
    <source>
        <dbReference type="Proteomes" id="UP000291334"/>
    </source>
</evidence>
<evidence type="ECO:0000313" key="1">
    <source>
        <dbReference type="EMBL" id="TBV05054.1"/>
    </source>
</evidence>
<sequence length="238" mass="27537">MEEFKEQDAELSLQHRLLQESDSQENLYIHLQTSGFAFLARDLNFRDYKKGAIDVPDATIPEPGIMATNSYTTRAIDTGERHGIGRLEVVYTDGYFTSGLVTYPDYFVLRNRVIYAIELKTPRAKNFKTYMSDTFWTDKKFGKQSIHEEITNRKRKMAPTIMQVLLFDTRNMRVANAQAIIDIKNSITYLKDRKAWFESHINSILFFDGTLSKLISMTEILAGKESEGTQRNILSFFK</sequence>
<dbReference type="Proteomes" id="UP000291334">
    <property type="component" value="Unassembled WGS sequence"/>
</dbReference>
<proteinExistence type="predicted"/>
<dbReference type="EMBL" id="QJUM01000014">
    <property type="protein sequence ID" value="TBV05054.1"/>
    <property type="molecule type" value="Genomic_DNA"/>
</dbReference>
<protein>
    <submittedName>
        <fullName evidence="1">Uncharacterized protein</fullName>
    </submittedName>
</protein>
<accession>A0ABY1Z5K7</accession>
<name>A0ABY1Z5K7_9GAMM</name>
<reference evidence="1 2" key="1">
    <citation type="submission" date="2018-06" db="EMBL/GenBank/DDBJ databases">
        <title>Three novel Pseudomonas species isolated from symptomatic oak.</title>
        <authorList>
            <person name="Bueno-Gonzalez V."/>
            <person name="Brady C."/>
        </authorList>
    </citation>
    <scope>NUCLEOTIDE SEQUENCE [LARGE SCALE GENOMIC DNA]</scope>
    <source>
        <strain evidence="1 2">P26B</strain>
    </source>
</reference>